<dbReference type="Proteomes" id="UP000471293">
    <property type="component" value="Unassembled WGS sequence"/>
</dbReference>
<feature type="compositionally biased region" description="Basic and acidic residues" evidence="1">
    <location>
        <begin position="125"/>
        <end position="136"/>
    </location>
</feature>
<sequence length="286" mass="31031">MSTPTIRGIRPAGAYIDECVTDLRAIREQWGDLLAAVEQAPASEWPPREYRTVDIQAAARDDATEPAIGRLPLVLREHPAPANLAALDAAMSVEEALFTACDVIAGRVQRPVRYAASQQRGRHRYQPDQADRDDPARWNLPTHSASVTGRAAQPGSRVHGLHWAAVWLEGRALSEAHGDLFTPTPAPVVEDLAAVARRARRIVERALNRDGRPTKLDRPCPWCGGLLTAHTRSGDPSAAAIVCATGEACGAPVPLDRGRRIWRGTDRVGLRLALEAAQRRTEDSAA</sequence>
<reference evidence="2 3" key="1">
    <citation type="submission" date="2020-01" db="EMBL/GenBank/DDBJ databases">
        <title>Insect and environment-associated Actinomycetes.</title>
        <authorList>
            <person name="Currrie C."/>
            <person name="Chevrette M."/>
            <person name="Carlson C."/>
            <person name="Stubbendieck R."/>
            <person name="Wendt-Pienkowski E."/>
        </authorList>
    </citation>
    <scope>NUCLEOTIDE SEQUENCE [LARGE SCALE GENOMIC DNA]</scope>
    <source>
        <strain evidence="2 3">SID11342</strain>
    </source>
</reference>
<evidence type="ECO:0000313" key="2">
    <source>
        <dbReference type="EMBL" id="NEA19831.1"/>
    </source>
</evidence>
<evidence type="ECO:0000313" key="3">
    <source>
        <dbReference type="Proteomes" id="UP000471293"/>
    </source>
</evidence>
<protein>
    <submittedName>
        <fullName evidence="2">Uncharacterized protein</fullName>
    </submittedName>
</protein>
<feature type="region of interest" description="Disordered" evidence="1">
    <location>
        <begin position="115"/>
        <end position="136"/>
    </location>
</feature>
<dbReference type="RefSeq" id="WP_164349385.1">
    <property type="nucleotide sequence ID" value="NZ_JAAGLQ010000648.1"/>
</dbReference>
<gene>
    <name evidence="2" type="ORF">G3I29_31140</name>
</gene>
<evidence type="ECO:0000256" key="1">
    <source>
        <dbReference type="SAM" id="MobiDB-lite"/>
    </source>
</evidence>
<proteinExistence type="predicted"/>
<dbReference type="AlphaFoldDB" id="A0A6N9U7M2"/>
<comment type="caution">
    <text evidence="2">The sequence shown here is derived from an EMBL/GenBank/DDBJ whole genome shotgun (WGS) entry which is preliminary data.</text>
</comment>
<organism evidence="2 3">
    <name type="scientific">Streptomyces halstedii</name>
    <dbReference type="NCBI Taxonomy" id="1944"/>
    <lineage>
        <taxon>Bacteria</taxon>
        <taxon>Bacillati</taxon>
        <taxon>Actinomycetota</taxon>
        <taxon>Actinomycetes</taxon>
        <taxon>Kitasatosporales</taxon>
        <taxon>Streptomycetaceae</taxon>
        <taxon>Streptomyces</taxon>
    </lineage>
</organism>
<dbReference type="EMBL" id="JAAGLQ010000648">
    <property type="protein sequence ID" value="NEA19831.1"/>
    <property type="molecule type" value="Genomic_DNA"/>
</dbReference>
<accession>A0A6N9U7M2</accession>
<name>A0A6N9U7M2_STRHA</name>